<dbReference type="PROSITE" id="PS50885">
    <property type="entry name" value="HAMP"/>
    <property type="match status" value="1"/>
</dbReference>
<dbReference type="SUPFAM" id="SSF158472">
    <property type="entry name" value="HAMP domain-like"/>
    <property type="match status" value="1"/>
</dbReference>
<accession>A0A1I1C056</accession>
<dbReference type="InterPro" id="IPR003594">
    <property type="entry name" value="HATPase_dom"/>
</dbReference>
<evidence type="ECO:0000256" key="1">
    <source>
        <dbReference type="ARBA" id="ARBA00000085"/>
    </source>
</evidence>
<dbReference type="FunFam" id="1.10.287.130:FF:000001">
    <property type="entry name" value="Two-component sensor histidine kinase"/>
    <property type="match status" value="1"/>
</dbReference>
<name>A0A1I1C056_9BACT</name>
<dbReference type="PROSITE" id="PS50109">
    <property type="entry name" value="HIS_KIN"/>
    <property type="match status" value="1"/>
</dbReference>
<dbReference type="GO" id="GO:0000155">
    <property type="term" value="F:phosphorelay sensor kinase activity"/>
    <property type="evidence" value="ECO:0007669"/>
    <property type="project" value="InterPro"/>
</dbReference>
<dbReference type="SUPFAM" id="SSF55874">
    <property type="entry name" value="ATPase domain of HSP90 chaperone/DNA topoisomerase II/histidine kinase"/>
    <property type="match status" value="1"/>
</dbReference>
<keyword evidence="15" id="KW-1185">Reference proteome</keyword>
<dbReference type="PANTHER" id="PTHR45436">
    <property type="entry name" value="SENSOR HISTIDINE KINASE YKOH"/>
    <property type="match status" value="1"/>
</dbReference>
<dbReference type="STRING" id="237018.SAMN04489723_1186"/>
<gene>
    <name evidence="14" type="ORF">SAMN04489723_1186</name>
</gene>
<dbReference type="InterPro" id="IPR003661">
    <property type="entry name" value="HisK_dim/P_dom"/>
</dbReference>
<dbReference type="Proteomes" id="UP000198790">
    <property type="component" value="Unassembled WGS sequence"/>
</dbReference>
<dbReference type="CDD" id="cd06225">
    <property type="entry name" value="HAMP"/>
    <property type="match status" value="1"/>
</dbReference>
<dbReference type="InterPro" id="IPR004358">
    <property type="entry name" value="Sig_transdc_His_kin-like_C"/>
</dbReference>
<reference evidence="14 15" key="1">
    <citation type="submission" date="2016-10" db="EMBL/GenBank/DDBJ databases">
        <authorList>
            <person name="de Groot N.N."/>
        </authorList>
    </citation>
    <scope>NUCLEOTIDE SEQUENCE [LARGE SCALE GENOMIC DNA]</scope>
    <source>
        <strain evidence="14 15">DSM 23399</strain>
    </source>
</reference>
<dbReference type="SMART" id="SM00304">
    <property type="entry name" value="HAMP"/>
    <property type="match status" value="1"/>
</dbReference>
<keyword evidence="7 14" id="KW-0418">Kinase</keyword>
<dbReference type="EC" id="2.7.13.3" evidence="3"/>
<dbReference type="SMART" id="SM00388">
    <property type="entry name" value="HisKA"/>
    <property type="match status" value="1"/>
</dbReference>
<dbReference type="InterPro" id="IPR036890">
    <property type="entry name" value="HATPase_C_sf"/>
</dbReference>
<evidence type="ECO:0000256" key="7">
    <source>
        <dbReference type="ARBA" id="ARBA00022777"/>
    </source>
</evidence>
<dbReference type="InterPro" id="IPR050428">
    <property type="entry name" value="TCS_sensor_his_kinase"/>
</dbReference>
<dbReference type="Gene3D" id="6.10.340.10">
    <property type="match status" value="1"/>
</dbReference>
<keyword evidence="6 11" id="KW-0812">Transmembrane</keyword>
<keyword evidence="9" id="KW-0902">Two-component regulatory system</keyword>
<keyword evidence="5" id="KW-0808">Transferase</keyword>
<organism evidence="14 15">
    <name type="scientific">Algoriphagus aquimarinus</name>
    <dbReference type="NCBI Taxonomy" id="237018"/>
    <lineage>
        <taxon>Bacteria</taxon>
        <taxon>Pseudomonadati</taxon>
        <taxon>Bacteroidota</taxon>
        <taxon>Cytophagia</taxon>
        <taxon>Cytophagales</taxon>
        <taxon>Cyclobacteriaceae</taxon>
        <taxon>Algoriphagus</taxon>
    </lineage>
</organism>
<feature type="domain" description="Histidine kinase" evidence="12">
    <location>
        <begin position="246"/>
        <end position="459"/>
    </location>
</feature>
<dbReference type="SMART" id="SM00387">
    <property type="entry name" value="HATPase_c"/>
    <property type="match status" value="1"/>
</dbReference>
<evidence type="ECO:0000259" key="13">
    <source>
        <dbReference type="PROSITE" id="PS50885"/>
    </source>
</evidence>
<proteinExistence type="predicted"/>
<evidence type="ECO:0000256" key="5">
    <source>
        <dbReference type="ARBA" id="ARBA00022679"/>
    </source>
</evidence>
<dbReference type="OrthoDB" id="594725at2"/>
<evidence type="ECO:0000313" key="15">
    <source>
        <dbReference type="Proteomes" id="UP000198790"/>
    </source>
</evidence>
<dbReference type="SUPFAM" id="SSF47384">
    <property type="entry name" value="Homodimeric domain of signal transducing histidine kinase"/>
    <property type="match status" value="1"/>
</dbReference>
<evidence type="ECO:0000259" key="12">
    <source>
        <dbReference type="PROSITE" id="PS50109"/>
    </source>
</evidence>
<dbReference type="RefSeq" id="WP_092900054.1">
    <property type="nucleotide sequence ID" value="NZ_FOKK01000018.1"/>
</dbReference>
<dbReference type="Gene3D" id="3.30.565.10">
    <property type="entry name" value="Histidine kinase-like ATPase, C-terminal domain"/>
    <property type="match status" value="1"/>
</dbReference>
<keyword evidence="4" id="KW-0597">Phosphoprotein</keyword>
<evidence type="ECO:0000256" key="4">
    <source>
        <dbReference type="ARBA" id="ARBA00022553"/>
    </source>
</evidence>
<dbReference type="EMBL" id="FOKK01000018">
    <property type="protein sequence ID" value="SFB53933.1"/>
    <property type="molecule type" value="Genomic_DNA"/>
</dbReference>
<dbReference type="InterPro" id="IPR036097">
    <property type="entry name" value="HisK_dim/P_sf"/>
</dbReference>
<dbReference type="GO" id="GO:0005886">
    <property type="term" value="C:plasma membrane"/>
    <property type="evidence" value="ECO:0007669"/>
    <property type="project" value="TreeGrafter"/>
</dbReference>
<evidence type="ECO:0000256" key="11">
    <source>
        <dbReference type="SAM" id="Phobius"/>
    </source>
</evidence>
<feature type="transmembrane region" description="Helical" evidence="11">
    <location>
        <begin position="12"/>
        <end position="32"/>
    </location>
</feature>
<feature type="transmembrane region" description="Helical" evidence="11">
    <location>
        <begin position="164"/>
        <end position="184"/>
    </location>
</feature>
<evidence type="ECO:0000313" key="14">
    <source>
        <dbReference type="EMBL" id="SFB53933.1"/>
    </source>
</evidence>
<dbReference type="Pfam" id="PF00512">
    <property type="entry name" value="HisKA"/>
    <property type="match status" value="1"/>
</dbReference>
<comment type="subcellular location">
    <subcellularLocation>
        <location evidence="2">Membrane</location>
    </subcellularLocation>
</comment>
<dbReference type="PRINTS" id="PR00344">
    <property type="entry name" value="BCTRLSENSOR"/>
</dbReference>
<evidence type="ECO:0000256" key="6">
    <source>
        <dbReference type="ARBA" id="ARBA00022692"/>
    </source>
</evidence>
<evidence type="ECO:0000256" key="2">
    <source>
        <dbReference type="ARBA" id="ARBA00004370"/>
    </source>
</evidence>
<evidence type="ECO:0000256" key="8">
    <source>
        <dbReference type="ARBA" id="ARBA00022989"/>
    </source>
</evidence>
<dbReference type="CDD" id="cd00082">
    <property type="entry name" value="HisKA"/>
    <property type="match status" value="1"/>
</dbReference>
<dbReference type="CDD" id="cd00075">
    <property type="entry name" value="HATPase"/>
    <property type="match status" value="1"/>
</dbReference>
<dbReference type="Pfam" id="PF02518">
    <property type="entry name" value="HATPase_c"/>
    <property type="match status" value="1"/>
</dbReference>
<evidence type="ECO:0000256" key="3">
    <source>
        <dbReference type="ARBA" id="ARBA00012438"/>
    </source>
</evidence>
<comment type="catalytic activity">
    <reaction evidence="1">
        <text>ATP + protein L-histidine = ADP + protein N-phospho-L-histidine.</text>
        <dbReference type="EC" id="2.7.13.3"/>
    </reaction>
</comment>
<dbReference type="Gene3D" id="1.10.287.130">
    <property type="match status" value="1"/>
</dbReference>
<dbReference type="InterPro" id="IPR005467">
    <property type="entry name" value="His_kinase_dom"/>
</dbReference>
<protein>
    <recommendedName>
        <fullName evidence="3">histidine kinase</fullName>
        <ecNumber evidence="3">2.7.13.3</ecNumber>
    </recommendedName>
</protein>
<sequence>MIVSYKERIARRLTLVTALIVLIVFAIIYLVVDYTVIQSIDRELKLETDKHVGQIFLVNGEIRFVHKDEWLEQEHSQIQLNPIFIEIVDMQGNSMDRSPNLGENHLSFYPDRRKNHEAWTLKTGSREVRQMQIPLNHAGKQEGFMLVAKSFEDARELLTNLRNILVILYPGILISLFLAMRFLAGKSIQPIQKIIQKTNLISQSNLNERIAVAEPNDEIAQLTRSINELLARLEQSLIREKQFTSDASHELRTPLSVMRGTLEVLIRKPRTSEEYMEKIKMALGSIDRMSEMIDQLLSLARVGKGKMSREEVELVSFTQNFAQQSQRESGRAIEFDTNLAIPLFTLVNEKSLQMILNNLTQNAIKYSEPATKIQLQVGSHEGASFIVIRDHGKGMTKESMDKIFDPFYREMDDAGGAVQGTGLGLAIVRKLALESDIQVEVVSEKGKGSEFRLIFSPEI</sequence>
<dbReference type="InterPro" id="IPR003660">
    <property type="entry name" value="HAMP_dom"/>
</dbReference>
<dbReference type="PANTHER" id="PTHR45436:SF5">
    <property type="entry name" value="SENSOR HISTIDINE KINASE TRCS"/>
    <property type="match status" value="1"/>
</dbReference>
<evidence type="ECO:0000256" key="10">
    <source>
        <dbReference type="ARBA" id="ARBA00023136"/>
    </source>
</evidence>
<keyword evidence="10 11" id="KW-0472">Membrane</keyword>
<feature type="domain" description="HAMP" evidence="13">
    <location>
        <begin position="185"/>
        <end position="238"/>
    </location>
</feature>
<evidence type="ECO:0000256" key="9">
    <source>
        <dbReference type="ARBA" id="ARBA00023012"/>
    </source>
</evidence>
<dbReference type="AlphaFoldDB" id="A0A1I1C056"/>
<dbReference type="Pfam" id="PF00672">
    <property type="entry name" value="HAMP"/>
    <property type="match status" value="1"/>
</dbReference>
<keyword evidence="8 11" id="KW-1133">Transmembrane helix</keyword>